<feature type="region of interest" description="Disordered" evidence="1">
    <location>
        <begin position="68"/>
        <end position="92"/>
    </location>
</feature>
<accession>A0AAV4V2U9</accession>
<gene>
    <name evidence="2" type="ORF">CEXT_580911</name>
</gene>
<keyword evidence="3" id="KW-1185">Reference proteome</keyword>
<sequence>MHRVSKTLSIEISCEIAPCEKGSPGGAGRGGGAPAVRVVLGGSLQGAVAHRGRGTWRCMSLAHMALRRRESAGGRETKGVGQKERQTEKETKKRDVIHLYVSFAKNPYSSVMSPLMEFIVGIKKTT</sequence>
<dbReference type="EMBL" id="BPLR01013815">
    <property type="protein sequence ID" value="GIY64024.1"/>
    <property type="molecule type" value="Genomic_DNA"/>
</dbReference>
<reference evidence="2 3" key="1">
    <citation type="submission" date="2021-06" db="EMBL/GenBank/DDBJ databases">
        <title>Caerostris extrusa draft genome.</title>
        <authorList>
            <person name="Kono N."/>
            <person name="Arakawa K."/>
        </authorList>
    </citation>
    <scope>NUCLEOTIDE SEQUENCE [LARGE SCALE GENOMIC DNA]</scope>
</reference>
<comment type="caution">
    <text evidence="2">The sequence shown here is derived from an EMBL/GenBank/DDBJ whole genome shotgun (WGS) entry which is preliminary data.</text>
</comment>
<protein>
    <submittedName>
        <fullName evidence="2">Uncharacterized protein</fullName>
    </submittedName>
</protein>
<name>A0AAV4V2U9_CAEEX</name>
<proteinExistence type="predicted"/>
<dbReference type="AlphaFoldDB" id="A0AAV4V2U9"/>
<evidence type="ECO:0000313" key="3">
    <source>
        <dbReference type="Proteomes" id="UP001054945"/>
    </source>
</evidence>
<evidence type="ECO:0000313" key="2">
    <source>
        <dbReference type="EMBL" id="GIY64024.1"/>
    </source>
</evidence>
<organism evidence="2 3">
    <name type="scientific">Caerostris extrusa</name>
    <name type="common">Bark spider</name>
    <name type="synonym">Caerostris bankana</name>
    <dbReference type="NCBI Taxonomy" id="172846"/>
    <lineage>
        <taxon>Eukaryota</taxon>
        <taxon>Metazoa</taxon>
        <taxon>Ecdysozoa</taxon>
        <taxon>Arthropoda</taxon>
        <taxon>Chelicerata</taxon>
        <taxon>Arachnida</taxon>
        <taxon>Araneae</taxon>
        <taxon>Araneomorphae</taxon>
        <taxon>Entelegynae</taxon>
        <taxon>Araneoidea</taxon>
        <taxon>Araneidae</taxon>
        <taxon>Caerostris</taxon>
    </lineage>
</organism>
<evidence type="ECO:0000256" key="1">
    <source>
        <dbReference type="SAM" id="MobiDB-lite"/>
    </source>
</evidence>
<dbReference type="Proteomes" id="UP001054945">
    <property type="component" value="Unassembled WGS sequence"/>
</dbReference>